<comment type="caution">
    <text evidence="1">The sequence shown here is derived from an EMBL/GenBank/DDBJ whole genome shotgun (WGS) entry which is preliminary data.</text>
</comment>
<keyword evidence="2" id="KW-1185">Reference proteome</keyword>
<gene>
    <name evidence="1" type="ORF">TNCT_613761</name>
</gene>
<dbReference type="AlphaFoldDB" id="A0A8X6HPK8"/>
<evidence type="ECO:0000313" key="1">
    <source>
        <dbReference type="EMBL" id="GFQ78647.1"/>
    </source>
</evidence>
<sequence>MRLAARPKASLNFAHSEVTASWYEKYTFERGFDMAAWYWDEVQDSILRLYISEGSDDFLSMDGIVYSH</sequence>
<proteinExistence type="predicted"/>
<organism evidence="1 2">
    <name type="scientific">Trichonephila clavata</name>
    <name type="common">Joro spider</name>
    <name type="synonym">Nephila clavata</name>
    <dbReference type="NCBI Taxonomy" id="2740835"/>
    <lineage>
        <taxon>Eukaryota</taxon>
        <taxon>Metazoa</taxon>
        <taxon>Ecdysozoa</taxon>
        <taxon>Arthropoda</taxon>
        <taxon>Chelicerata</taxon>
        <taxon>Arachnida</taxon>
        <taxon>Araneae</taxon>
        <taxon>Araneomorphae</taxon>
        <taxon>Entelegynae</taxon>
        <taxon>Araneoidea</taxon>
        <taxon>Nephilidae</taxon>
        <taxon>Trichonephila</taxon>
    </lineage>
</organism>
<name>A0A8X6HPK8_TRICU</name>
<accession>A0A8X6HPK8</accession>
<dbReference type="EMBL" id="BMAO01002150">
    <property type="protein sequence ID" value="GFQ78647.1"/>
    <property type="molecule type" value="Genomic_DNA"/>
</dbReference>
<evidence type="ECO:0000313" key="2">
    <source>
        <dbReference type="Proteomes" id="UP000887116"/>
    </source>
</evidence>
<protein>
    <submittedName>
        <fullName evidence="1">Uncharacterized protein</fullName>
    </submittedName>
</protein>
<dbReference type="Proteomes" id="UP000887116">
    <property type="component" value="Unassembled WGS sequence"/>
</dbReference>
<reference evidence="1" key="1">
    <citation type="submission" date="2020-07" db="EMBL/GenBank/DDBJ databases">
        <title>Multicomponent nature underlies the extraordinary mechanical properties of spider dragline silk.</title>
        <authorList>
            <person name="Kono N."/>
            <person name="Nakamura H."/>
            <person name="Mori M."/>
            <person name="Yoshida Y."/>
            <person name="Ohtoshi R."/>
            <person name="Malay A.D."/>
            <person name="Moran D.A.P."/>
            <person name="Tomita M."/>
            <person name="Numata K."/>
            <person name="Arakawa K."/>
        </authorList>
    </citation>
    <scope>NUCLEOTIDE SEQUENCE</scope>
</reference>